<proteinExistence type="predicted"/>
<sequence>MPKNAYQEDAIHYGAWKLFIVVSELGSLTKAATAYGTTQPHISRQITELERECGGRLFVRTGRGVVLTELGRRIAPRIRRWIADTDQLTNDIRATADTPVGAVRLGILPSTAHPFVTTLYYRLKEQFPLIQLTIREGQGAQLETWLENGDVDLALLYRHSATPNHGDVYLSEVETYLVGPPGDALTGAPTVAFRSLNRLPLVMFCRPNSWRDRLDHVAAEHGIALNVVAEVDSLALQTRIVSNGGMYALLGPYAISGATRSLQLQSSAIVEPQLLRHIALAVSQQGPLTLAGKTVMQLVREIANEAQVGGMPVSVG</sequence>
<evidence type="ECO:0000313" key="2">
    <source>
        <dbReference type="Proteomes" id="UP001168096"/>
    </source>
</evidence>
<evidence type="ECO:0000313" key="1">
    <source>
        <dbReference type="EMBL" id="MFJ1470664.1"/>
    </source>
</evidence>
<organism evidence="1 2">
    <name type="scientific">Massilia orientalis</name>
    <dbReference type="NCBI Taxonomy" id="3050128"/>
    <lineage>
        <taxon>Bacteria</taxon>
        <taxon>Pseudomonadati</taxon>
        <taxon>Pseudomonadota</taxon>
        <taxon>Betaproteobacteria</taxon>
        <taxon>Burkholderiales</taxon>
        <taxon>Oxalobacteraceae</taxon>
        <taxon>Telluria group</taxon>
        <taxon>Massilia</taxon>
    </lineage>
</organism>
<reference evidence="1" key="1">
    <citation type="submission" date="2024-11" db="EMBL/GenBank/DDBJ databases">
        <title>Description of Massilia orientalis sp. nov., isolated from rhizosphere soil of Ageratina adenophora.</title>
        <authorList>
            <person name="Wang Y."/>
        </authorList>
    </citation>
    <scope>NUCLEOTIDE SEQUENCE</scope>
    <source>
        <strain evidence="1">YIM B02787</strain>
    </source>
</reference>
<comment type="caution">
    <text evidence="1">The sequence shown here is derived from an EMBL/GenBank/DDBJ whole genome shotgun (WGS) entry which is preliminary data.</text>
</comment>
<dbReference type="Proteomes" id="UP001168096">
    <property type="component" value="Unassembled WGS sequence"/>
</dbReference>
<dbReference type="EMBL" id="JASNRB020000016">
    <property type="protein sequence ID" value="MFJ1470664.1"/>
    <property type="molecule type" value="Genomic_DNA"/>
</dbReference>
<protein>
    <submittedName>
        <fullName evidence="1">LysR family transcriptional regulator</fullName>
    </submittedName>
</protein>
<keyword evidence="2" id="KW-1185">Reference proteome</keyword>
<accession>A0ACC7MGC6</accession>
<name>A0ACC7MGC6_9BURK</name>
<gene>
    <name evidence="1" type="ORF">QPK29_023350</name>
</gene>